<keyword evidence="2" id="KW-0808">Transferase</keyword>
<evidence type="ECO:0000256" key="3">
    <source>
        <dbReference type="ARBA" id="ARBA00022777"/>
    </source>
</evidence>
<sequence>MQETSVVCFGEMLWDLLPGKSLPGGAVMNVAYHLHKLGEPVKLVSKVGNDERGKQLLEILSGYGLPTEYVQVDAERQTGIVHADMTDPSAVKYDIVYPVAWDFIEYSSSVMKGNDYFVFGSLCARDKVSRATLEKFILEAGARVLDINLRAPHYTTEFITWLLQHCDILKLNLDELVYISSWYRPFEGTEAALRLLADKFNIPVIVVTMGSDGTMLLQHGSLFREQGKPVKVADTIGSGDAFLAGFLHARRQQKTPEDSLRLANALGALVATYHGGCPEYDTRQLPL</sequence>
<name>A0A1H3X9L8_9BACT</name>
<dbReference type="EMBL" id="FNRL01000001">
    <property type="protein sequence ID" value="SDZ96049.1"/>
    <property type="molecule type" value="Genomic_DNA"/>
</dbReference>
<evidence type="ECO:0000313" key="6">
    <source>
        <dbReference type="Proteomes" id="UP000199656"/>
    </source>
</evidence>
<evidence type="ECO:0000256" key="1">
    <source>
        <dbReference type="ARBA" id="ARBA00010688"/>
    </source>
</evidence>
<dbReference type="PROSITE" id="PS00584">
    <property type="entry name" value="PFKB_KINASES_2"/>
    <property type="match status" value="1"/>
</dbReference>
<dbReference type="InterPro" id="IPR050306">
    <property type="entry name" value="PfkB_Carbo_kinase"/>
</dbReference>
<dbReference type="InterPro" id="IPR002173">
    <property type="entry name" value="Carboh/pur_kinase_PfkB_CS"/>
</dbReference>
<dbReference type="STRING" id="408074.SAMN05660909_00342"/>
<feature type="domain" description="Carbohydrate kinase PfkB" evidence="4">
    <location>
        <begin position="22"/>
        <end position="278"/>
    </location>
</feature>
<evidence type="ECO:0000256" key="2">
    <source>
        <dbReference type="ARBA" id="ARBA00022679"/>
    </source>
</evidence>
<organism evidence="5 6">
    <name type="scientific">Chitinophaga terrae</name>
    <name type="common">ex Kim and Jung 2007</name>
    <dbReference type="NCBI Taxonomy" id="408074"/>
    <lineage>
        <taxon>Bacteria</taxon>
        <taxon>Pseudomonadati</taxon>
        <taxon>Bacteroidota</taxon>
        <taxon>Chitinophagia</taxon>
        <taxon>Chitinophagales</taxon>
        <taxon>Chitinophagaceae</taxon>
        <taxon>Chitinophaga</taxon>
    </lineage>
</organism>
<comment type="similarity">
    <text evidence="1">Belongs to the carbohydrate kinase PfkB family.</text>
</comment>
<dbReference type="InterPro" id="IPR029056">
    <property type="entry name" value="Ribokinase-like"/>
</dbReference>
<dbReference type="RefSeq" id="WP_089757986.1">
    <property type="nucleotide sequence ID" value="NZ_BKAT01000012.1"/>
</dbReference>
<dbReference type="Gene3D" id="3.40.1190.20">
    <property type="match status" value="1"/>
</dbReference>
<evidence type="ECO:0000313" key="5">
    <source>
        <dbReference type="EMBL" id="SDZ96049.1"/>
    </source>
</evidence>
<gene>
    <name evidence="5" type="ORF">SAMN05660909_00342</name>
</gene>
<keyword evidence="6" id="KW-1185">Reference proteome</keyword>
<dbReference type="CDD" id="cd01167">
    <property type="entry name" value="bac_FRK"/>
    <property type="match status" value="1"/>
</dbReference>
<dbReference type="SUPFAM" id="SSF53613">
    <property type="entry name" value="Ribokinase-like"/>
    <property type="match status" value="1"/>
</dbReference>
<dbReference type="GO" id="GO:0016301">
    <property type="term" value="F:kinase activity"/>
    <property type="evidence" value="ECO:0007669"/>
    <property type="project" value="UniProtKB-KW"/>
</dbReference>
<accession>A0A1H3X9L8</accession>
<dbReference type="PANTHER" id="PTHR43085">
    <property type="entry name" value="HEXOKINASE FAMILY MEMBER"/>
    <property type="match status" value="1"/>
</dbReference>
<keyword evidence="3 5" id="KW-0418">Kinase</keyword>
<protein>
    <submittedName>
        <fullName evidence="5">Fructokinase</fullName>
    </submittedName>
</protein>
<evidence type="ECO:0000259" key="4">
    <source>
        <dbReference type="Pfam" id="PF00294"/>
    </source>
</evidence>
<dbReference type="AlphaFoldDB" id="A0A1H3X9L8"/>
<dbReference type="InterPro" id="IPR011611">
    <property type="entry name" value="PfkB_dom"/>
</dbReference>
<dbReference type="PANTHER" id="PTHR43085:SF57">
    <property type="entry name" value="CARBOHYDRATE KINASE PFKB DOMAIN-CONTAINING PROTEIN"/>
    <property type="match status" value="1"/>
</dbReference>
<dbReference type="Pfam" id="PF00294">
    <property type="entry name" value="PfkB"/>
    <property type="match status" value="1"/>
</dbReference>
<reference evidence="6" key="1">
    <citation type="submission" date="2016-10" db="EMBL/GenBank/DDBJ databases">
        <authorList>
            <person name="Varghese N."/>
            <person name="Submissions S."/>
        </authorList>
    </citation>
    <scope>NUCLEOTIDE SEQUENCE [LARGE SCALE GENOMIC DNA]</scope>
    <source>
        <strain evidence="6">DSM 23920</strain>
    </source>
</reference>
<dbReference type="OrthoDB" id="9813569at2"/>
<proteinExistence type="inferred from homology"/>
<dbReference type="Proteomes" id="UP000199656">
    <property type="component" value="Unassembled WGS sequence"/>
</dbReference>